<sequence length="82" mass="8775">MQKARYPVIYHVGFNDYLAVPSRLQGRGEEGMGRCGGGNFAATPVDPFVPLPPLLVAHVSVPPPTGFDSRRSDPFFSSAVAT</sequence>
<comment type="caution">
    <text evidence="1">The sequence shown here is derived from an EMBL/GenBank/DDBJ whole genome shotgun (WGS) entry which is preliminary data.</text>
</comment>
<dbReference type="Proteomes" id="UP001651158">
    <property type="component" value="Unassembled WGS sequence"/>
</dbReference>
<keyword evidence="2" id="KW-1185">Reference proteome</keyword>
<dbReference type="EMBL" id="JAKROA010000002">
    <property type="protein sequence ID" value="KAL5110286.1"/>
    <property type="molecule type" value="Genomic_DNA"/>
</dbReference>
<evidence type="ECO:0000313" key="1">
    <source>
        <dbReference type="EMBL" id="KAL5110286.1"/>
    </source>
</evidence>
<proteinExistence type="predicted"/>
<evidence type="ECO:0000313" key="2">
    <source>
        <dbReference type="Proteomes" id="UP001651158"/>
    </source>
</evidence>
<organism evidence="1 2">
    <name type="scientific">Taenia crassiceps</name>
    <dbReference type="NCBI Taxonomy" id="6207"/>
    <lineage>
        <taxon>Eukaryota</taxon>
        <taxon>Metazoa</taxon>
        <taxon>Spiralia</taxon>
        <taxon>Lophotrochozoa</taxon>
        <taxon>Platyhelminthes</taxon>
        <taxon>Cestoda</taxon>
        <taxon>Eucestoda</taxon>
        <taxon>Cyclophyllidea</taxon>
        <taxon>Taeniidae</taxon>
        <taxon>Taenia</taxon>
    </lineage>
</organism>
<reference evidence="1 2" key="1">
    <citation type="journal article" date="2022" name="Front. Cell. Infect. Microbiol.">
        <title>The Genomes of Two Strains of Taenia crassiceps the Animal Model for the Study of Human Cysticercosis.</title>
        <authorList>
            <person name="Bobes R.J."/>
            <person name="Estrada K."/>
            <person name="Rios-Valencia D.G."/>
            <person name="Calderon-Gallegos A."/>
            <person name="de la Torre P."/>
            <person name="Carrero J.C."/>
            <person name="Sanchez-Flores A."/>
            <person name="Laclette J.P."/>
        </authorList>
    </citation>
    <scope>NUCLEOTIDE SEQUENCE [LARGE SCALE GENOMIC DNA]</scope>
    <source>
        <strain evidence="1">WFUcys</strain>
    </source>
</reference>
<name>A0ABR4QKV8_9CEST</name>
<accession>A0ABR4QKV8</accession>
<gene>
    <name evidence="1" type="ORF">TcWFU_004700</name>
</gene>
<protein>
    <submittedName>
        <fullName evidence="1">Uncharacterized protein</fullName>
    </submittedName>
</protein>